<feature type="compositionally biased region" description="Basic residues" evidence="1">
    <location>
        <begin position="155"/>
        <end position="164"/>
    </location>
</feature>
<feature type="compositionally biased region" description="Basic and acidic residues" evidence="1">
    <location>
        <begin position="109"/>
        <end position="123"/>
    </location>
</feature>
<dbReference type="PANTHER" id="PTHR28006:SF1">
    <property type="entry name" value="MONOPOLIN COMPLEX SUBUNIT CSM1"/>
    <property type="match status" value="1"/>
</dbReference>
<feature type="compositionally biased region" description="Basic and acidic residues" evidence="1">
    <location>
        <begin position="173"/>
        <end position="202"/>
    </location>
</feature>
<dbReference type="FunFam" id="3.90.1150.80:FF:000001">
    <property type="entry name" value="Chromosome segregation protein (Pcs1)"/>
    <property type="match status" value="1"/>
</dbReference>
<name>A0A6G1H2T5_9PEZI</name>
<dbReference type="InterPro" id="IPR040349">
    <property type="entry name" value="Csm1/Pcs1"/>
</dbReference>
<dbReference type="InterPro" id="IPR020981">
    <property type="entry name" value="Csm1/Pcs1_C"/>
</dbReference>
<proteinExistence type="predicted"/>
<evidence type="ECO:0000256" key="1">
    <source>
        <dbReference type="SAM" id="MobiDB-lite"/>
    </source>
</evidence>
<feature type="domain" description="Monopolin complex subunit Csm1/Pcs1 C-terminal" evidence="2">
    <location>
        <begin position="437"/>
        <end position="532"/>
    </location>
</feature>
<evidence type="ECO:0000313" key="3">
    <source>
        <dbReference type="EMBL" id="KAF1987521.1"/>
    </source>
</evidence>
<dbReference type="Pfam" id="PF12539">
    <property type="entry name" value="Csm1"/>
    <property type="match status" value="1"/>
</dbReference>
<feature type="region of interest" description="Disordered" evidence="1">
    <location>
        <begin position="20"/>
        <end position="215"/>
    </location>
</feature>
<dbReference type="PANTHER" id="PTHR28006">
    <property type="entry name" value="MONOPOLIN COMPLEX SUBUNIT CSM1"/>
    <property type="match status" value="1"/>
</dbReference>
<dbReference type="GO" id="GO:0072686">
    <property type="term" value="C:mitotic spindle"/>
    <property type="evidence" value="ECO:0007669"/>
    <property type="project" value="TreeGrafter"/>
</dbReference>
<accession>A0A6G1H2T5</accession>
<dbReference type="Proteomes" id="UP000800041">
    <property type="component" value="Unassembled WGS sequence"/>
</dbReference>
<dbReference type="OrthoDB" id="2431049at2759"/>
<dbReference type="GO" id="GO:0033551">
    <property type="term" value="C:monopolin complex"/>
    <property type="evidence" value="ECO:0007669"/>
    <property type="project" value="InterPro"/>
</dbReference>
<dbReference type="InterPro" id="IPR038608">
    <property type="entry name" value="Csm1/Pcs1_C_sf"/>
</dbReference>
<evidence type="ECO:0000313" key="4">
    <source>
        <dbReference type="Proteomes" id="UP000800041"/>
    </source>
</evidence>
<feature type="compositionally biased region" description="Polar residues" evidence="1">
    <location>
        <begin position="343"/>
        <end position="375"/>
    </location>
</feature>
<keyword evidence="4" id="KW-1185">Reference proteome</keyword>
<organism evidence="3 4">
    <name type="scientific">Aulographum hederae CBS 113979</name>
    <dbReference type="NCBI Taxonomy" id="1176131"/>
    <lineage>
        <taxon>Eukaryota</taxon>
        <taxon>Fungi</taxon>
        <taxon>Dikarya</taxon>
        <taxon>Ascomycota</taxon>
        <taxon>Pezizomycotina</taxon>
        <taxon>Dothideomycetes</taxon>
        <taxon>Pleosporomycetidae</taxon>
        <taxon>Aulographales</taxon>
        <taxon>Aulographaceae</taxon>
    </lineage>
</organism>
<feature type="compositionally biased region" description="Acidic residues" evidence="1">
    <location>
        <begin position="124"/>
        <end position="133"/>
    </location>
</feature>
<feature type="compositionally biased region" description="Basic residues" evidence="1">
    <location>
        <begin position="95"/>
        <end position="108"/>
    </location>
</feature>
<dbReference type="GO" id="GO:0045144">
    <property type="term" value="P:meiotic sister chromatid segregation"/>
    <property type="evidence" value="ECO:0007669"/>
    <property type="project" value="TreeGrafter"/>
</dbReference>
<gene>
    <name evidence="3" type="ORF">K402DRAFT_420322</name>
</gene>
<dbReference type="GO" id="GO:0034506">
    <property type="term" value="C:chromosome, centromeric core domain"/>
    <property type="evidence" value="ECO:0007669"/>
    <property type="project" value="TreeGrafter"/>
</dbReference>
<dbReference type="GO" id="GO:1990644">
    <property type="term" value="F:microtubule site clamp"/>
    <property type="evidence" value="ECO:0007669"/>
    <property type="project" value="TreeGrafter"/>
</dbReference>
<feature type="region of interest" description="Disordered" evidence="1">
    <location>
        <begin position="231"/>
        <end position="301"/>
    </location>
</feature>
<reference evidence="3" key="1">
    <citation type="journal article" date="2020" name="Stud. Mycol.">
        <title>101 Dothideomycetes genomes: a test case for predicting lifestyles and emergence of pathogens.</title>
        <authorList>
            <person name="Haridas S."/>
            <person name="Albert R."/>
            <person name="Binder M."/>
            <person name="Bloem J."/>
            <person name="Labutti K."/>
            <person name="Salamov A."/>
            <person name="Andreopoulos B."/>
            <person name="Baker S."/>
            <person name="Barry K."/>
            <person name="Bills G."/>
            <person name="Bluhm B."/>
            <person name="Cannon C."/>
            <person name="Castanera R."/>
            <person name="Culley D."/>
            <person name="Daum C."/>
            <person name="Ezra D."/>
            <person name="Gonzalez J."/>
            <person name="Henrissat B."/>
            <person name="Kuo A."/>
            <person name="Liang C."/>
            <person name="Lipzen A."/>
            <person name="Lutzoni F."/>
            <person name="Magnuson J."/>
            <person name="Mondo S."/>
            <person name="Nolan M."/>
            <person name="Ohm R."/>
            <person name="Pangilinan J."/>
            <person name="Park H.-J."/>
            <person name="Ramirez L."/>
            <person name="Alfaro M."/>
            <person name="Sun H."/>
            <person name="Tritt A."/>
            <person name="Yoshinaga Y."/>
            <person name="Zwiers L.-H."/>
            <person name="Turgeon B."/>
            <person name="Goodwin S."/>
            <person name="Spatafora J."/>
            <person name="Crous P."/>
            <person name="Grigoriev I."/>
        </authorList>
    </citation>
    <scope>NUCLEOTIDE SEQUENCE</scope>
    <source>
        <strain evidence="3">CBS 113979</strain>
    </source>
</reference>
<sequence>MPRAAPATLSRYLDAISDDEDDFAHDNDTLLTPDSDHENAKQARRGGDRAVAASKTAVKGKGATAAVGKAQASKVVKKAAPRRTSGAGLRATTTTKRKMAPAEKKKRSALGERKAPNESHSDTEEFDEFEDEPAAGKKGSKARDEDEMDEDAPVKPKKRGRPATKKTTAAEAAAEKKAKAAEAAAEKKAKAAAKRKVERDVIPETQPEPMEVDQEVTEYAAEELVYEEKMPKPMAKSTYMAPPPPPARAVSQSRSSSRQPGPLAMHRRAGSASDTERDPALRRKLGEMTKRFENMELKYRDMREVAMSDAQTNFEKLRKTSEQRAKDQDDLIASLKKELAHQRSLNSDSKSVHSKLSTLQSENARLASDSSRQTAENKTLSSSLLAAQNESKALAAKLAAAKAAAETKAAIVPGSAKKGRGKDAGGAAAQEAATLKLKEELYSDLTGLMVRGVKHLEEEDLYDCIQTGRNGTLHFHLSVSTLPPSAAQTPNPSGNAFDDAEFFYKPLLDEKNDQELMEILPDYLQEEICFPRSSAGRFYEKIYECMVKRVEIVDVE</sequence>
<dbReference type="Gene3D" id="3.90.1150.80">
    <property type="match status" value="1"/>
</dbReference>
<dbReference type="EMBL" id="ML977152">
    <property type="protein sequence ID" value="KAF1987521.1"/>
    <property type="molecule type" value="Genomic_DNA"/>
</dbReference>
<evidence type="ECO:0000259" key="2">
    <source>
        <dbReference type="Pfam" id="PF12539"/>
    </source>
</evidence>
<protein>
    <recommendedName>
        <fullName evidence="2">Monopolin complex subunit Csm1/Pcs1 C-terminal domain-containing protein</fullName>
    </recommendedName>
</protein>
<dbReference type="CDD" id="cd23787">
    <property type="entry name" value="RWD_CSM1"/>
    <property type="match status" value="1"/>
</dbReference>
<feature type="compositionally biased region" description="Basic and acidic residues" evidence="1">
    <location>
        <begin position="274"/>
        <end position="301"/>
    </location>
</feature>
<dbReference type="AlphaFoldDB" id="A0A6G1H2T5"/>
<feature type="compositionally biased region" description="Low complexity" evidence="1">
    <location>
        <begin position="50"/>
        <end position="74"/>
    </location>
</feature>
<dbReference type="GO" id="GO:0005730">
    <property type="term" value="C:nucleolus"/>
    <property type="evidence" value="ECO:0007669"/>
    <property type="project" value="TreeGrafter"/>
</dbReference>
<feature type="compositionally biased region" description="Basic and acidic residues" evidence="1">
    <location>
        <begin position="24"/>
        <end position="48"/>
    </location>
</feature>
<feature type="compositionally biased region" description="Low complexity" evidence="1">
    <location>
        <begin position="248"/>
        <end position="260"/>
    </location>
</feature>
<dbReference type="GO" id="GO:0051315">
    <property type="term" value="P:attachment of mitotic spindle microtubules to kinetochore"/>
    <property type="evidence" value="ECO:0007669"/>
    <property type="project" value="TreeGrafter"/>
</dbReference>
<feature type="region of interest" description="Disordered" evidence="1">
    <location>
        <begin position="341"/>
        <end position="375"/>
    </location>
</feature>